<evidence type="ECO:0000313" key="3">
    <source>
        <dbReference type="Proteomes" id="UP001550850"/>
    </source>
</evidence>
<evidence type="ECO:0000313" key="2">
    <source>
        <dbReference type="EMBL" id="MEU3555745.1"/>
    </source>
</evidence>
<dbReference type="InterPro" id="IPR029063">
    <property type="entry name" value="SAM-dependent_MTases_sf"/>
</dbReference>
<evidence type="ECO:0000256" key="1">
    <source>
        <dbReference type="SAM" id="MobiDB-lite"/>
    </source>
</evidence>
<sequence>MATTPVSSSGPAPEINTSVPHSARIWNYWLGGKDNYLVDQQAADQFQAAFPQIAENARSFRAFLRRGVTYLAADAGIRQFLDVGTGLPTADNTHELAQRVAPECRIVYVDNDPLVLAHAHALLVGSPEGATDYLHADLHQPEAVLDAAARTLDLEKPVAVILSGILGHVMDDGLARDLVRRLVAPLPSGSHVLICDGTDTNEELRAAQEQHNDRGPVQYRLRSPEEIGSFFDGLDLVDPGVVPCTRWRPEPGTPAPHVDSYGAVGRKP</sequence>
<keyword evidence="2" id="KW-0489">Methyltransferase</keyword>
<dbReference type="Proteomes" id="UP001550850">
    <property type="component" value="Unassembled WGS sequence"/>
</dbReference>
<gene>
    <name evidence="2" type="ORF">AB0E65_16240</name>
</gene>
<organism evidence="2 3">
    <name type="scientific">Streptomyces fragilis</name>
    <dbReference type="NCBI Taxonomy" id="67301"/>
    <lineage>
        <taxon>Bacteria</taxon>
        <taxon>Bacillati</taxon>
        <taxon>Actinomycetota</taxon>
        <taxon>Actinomycetes</taxon>
        <taxon>Kitasatosporales</taxon>
        <taxon>Streptomycetaceae</taxon>
        <taxon>Streptomyces</taxon>
    </lineage>
</organism>
<accession>A0ABV2YJ44</accession>
<dbReference type="EC" id="2.1.1.-" evidence="2"/>
<dbReference type="GO" id="GO:0008168">
    <property type="term" value="F:methyltransferase activity"/>
    <property type="evidence" value="ECO:0007669"/>
    <property type="project" value="UniProtKB-KW"/>
</dbReference>
<dbReference type="SUPFAM" id="SSF53335">
    <property type="entry name" value="S-adenosyl-L-methionine-dependent methyltransferases"/>
    <property type="match status" value="1"/>
</dbReference>
<name>A0ABV2YJ44_9ACTN</name>
<comment type="caution">
    <text evidence="2">The sequence shown here is derived from an EMBL/GenBank/DDBJ whole genome shotgun (WGS) entry which is preliminary data.</text>
</comment>
<keyword evidence="2" id="KW-0808">Transferase</keyword>
<protein>
    <submittedName>
        <fullName evidence="2">SAM-dependent methyltransferase</fullName>
        <ecNumber evidence="2">2.1.1.-</ecNumber>
    </submittedName>
</protein>
<keyword evidence="3" id="KW-1185">Reference proteome</keyword>
<dbReference type="InterPro" id="IPR006764">
    <property type="entry name" value="SAM_dep_MeTrfase_SAV2177_type"/>
</dbReference>
<proteinExistence type="predicted"/>
<dbReference type="PIRSF" id="PIRSF017393">
    <property type="entry name" value="MTase_SAV2177"/>
    <property type="match status" value="1"/>
</dbReference>
<dbReference type="GO" id="GO:0032259">
    <property type="term" value="P:methylation"/>
    <property type="evidence" value="ECO:0007669"/>
    <property type="project" value="UniProtKB-KW"/>
</dbReference>
<dbReference type="Gene3D" id="3.40.50.150">
    <property type="entry name" value="Vaccinia Virus protein VP39"/>
    <property type="match status" value="1"/>
</dbReference>
<reference evidence="2 3" key="1">
    <citation type="submission" date="2024-06" db="EMBL/GenBank/DDBJ databases">
        <title>The Natural Products Discovery Center: Release of the First 8490 Sequenced Strains for Exploring Actinobacteria Biosynthetic Diversity.</title>
        <authorList>
            <person name="Kalkreuter E."/>
            <person name="Kautsar S.A."/>
            <person name="Yang D."/>
            <person name="Bader C.D."/>
            <person name="Teijaro C.N."/>
            <person name="Fluegel L."/>
            <person name="Davis C.M."/>
            <person name="Simpson J.R."/>
            <person name="Lauterbach L."/>
            <person name="Steele A.D."/>
            <person name="Gui C."/>
            <person name="Meng S."/>
            <person name="Li G."/>
            <person name="Viehrig K."/>
            <person name="Ye F."/>
            <person name="Su P."/>
            <person name="Kiefer A.F."/>
            <person name="Nichols A."/>
            <person name="Cepeda A.J."/>
            <person name="Yan W."/>
            <person name="Fan B."/>
            <person name="Jiang Y."/>
            <person name="Adhikari A."/>
            <person name="Zheng C.-J."/>
            <person name="Schuster L."/>
            <person name="Cowan T.M."/>
            <person name="Smanski M.J."/>
            <person name="Chevrette M.G."/>
            <person name="De Carvalho L.P.S."/>
            <person name="Shen B."/>
        </authorList>
    </citation>
    <scope>NUCLEOTIDE SEQUENCE [LARGE SCALE GENOMIC DNA]</scope>
    <source>
        <strain evidence="2 3">NPDC038104</strain>
    </source>
</reference>
<dbReference type="EMBL" id="JBEZUR010000022">
    <property type="protein sequence ID" value="MEU3555745.1"/>
    <property type="molecule type" value="Genomic_DNA"/>
</dbReference>
<dbReference type="RefSeq" id="WP_108955421.1">
    <property type="nucleotide sequence ID" value="NZ_BEVZ01000005.1"/>
</dbReference>
<dbReference type="Pfam" id="PF04672">
    <property type="entry name" value="Methyltransf_19"/>
    <property type="match status" value="1"/>
</dbReference>
<feature type="region of interest" description="Disordered" evidence="1">
    <location>
        <begin position="247"/>
        <end position="268"/>
    </location>
</feature>